<dbReference type="Gene3D" id="3.60.10.10">
    <property type="entry name" value="Endonuclease/exonuclease/phosphatase"/>
    <property type="match status" value="1"/>
</dbReference>
<accession>A0ABD0LRE3</accession>
<dbReference type="EMBL" id="JACVVK020000030">
    <property type="protein sequence ID" value="KAK7501726.1"/>
    <property type="molecule type" value="Genomic_DNA"/>
</dbReference>
<evidence type="ECO:0008006" key="3">
    <source>
        <dbReference type="Google" id="ProtNLM"/>
    </source>
</evidence>
<keyword evidence="2" id="KW-1185">Reference proteome</keyword>
<comment type="caution">
    <text evidence="1">The sequence shown here is derived from an EMBL/GenBank/DDBJ whole genome shotgun (WGS) entry which is preliminary data.</text>
</comment>
<name>A0ABD0LRE3_9CAEN</name>
<evidence type="ECO:0000313" key="2">
    <source>
        <dbReference type="Proteomes" id="UP001519460"/>
    </source>
</evidence>
<gene>
    <name evidence="1" type="ORF">BaRGS_00007157</name>
</gene>
<dbReference type="SUPFAM" id="SSF56219">
    <property type="entry name" value="DNase I-like"/>
    <property type="match status" value="1"/>
</dbReference>
<protein>
    <recommendedName>
        <fullName evidence="3">Endonuclease/exonuclease/phosphatase domain-containing protein</fullName>
    </recommendedName>
</protein>
<evidence type="ECO:0000313" key="1">
    <source>
        <dbReference type="EMBL" id="KAK7501726.1"/>
    </source>
</evidence>
<reference evidence="1 2" key="1">
    <citation type="journal article" date="2023" name="Sci. Data">
        <title>Genome assembly of the Korean intertidal mud-creeper Batillaria attramentaria.</title>
        <authorList>
            <person name="Patra A.K."/>
            <person name="Ho P.T."/>
            <person name="Jun S."/>
            <person name="Lee S.J."/>
            <person name="Kim Y."/>
            <person name="Won Y.J."/>
        </authorList>
    </citation>
    <scope>NUCLEOTIDE SEQUENCE [LARGE SCALE GENOMIC DNA]</scope>
    <source>
        <strain evidence="1">Wonlab-2016</strain>
    </source>
</reference>
<organism evidence="1 2">
    <name type="scientific">Batillaria attramentaria</name>
    <dbReference type="NCBI Taxonomy" id="370345"/>
    <lineage>
        <taxon>Eukaryota</taxon>
        <taxon>Metazoa</taxon>
        <taxon>Spiralia</taxon>
        <taxon>Lophotrochozoa</taxon>
        <taxon>Mollusca</taxon>
        <taxon>Gastropoda</taxon>
        <taxon>Caenogastropoda</taxon>
        <taxon>Sorbeoconcha</taxon>
        <taxon>Cerithioidea</taxon>
        <taxon>Batillariidae</taxon>
        <taxon>Batillaria</taxon>
    </lineage>
</organism>
<sequence length="317" mass="35551">MVVLKISKGLLHTQYDVVLISVYVPPQGSSYYTSAGHSCHIDEIDQCVFELISRLGNFHLLLCGDLNARIANLQVRPYDYNDVPPVADLVSNISLLCEDRRSQDKTLSNFGQALLEFCLCFDLKVHNGQSKGDEQGMFTYISNQGNSVIDYLITSFSLSDHIASVTVGSRVESPHMPVEVEVVAQPTSDGTNDLPVTVTKYVWQDEKGHTFMQNVASEAFKQGIHRATELLGTCVDGAVKSFTDSILTAGACMKKTIRVGARAKGSRWYDHECYEQKRIVRRSLRQYKKSKSEQDRDTYHALRRTVQVLVEAKTKNF</sequence>
<proteinExistence type="predicted"/>
<dbReference type="Proteomes" id="UP001519460">
    <property type="component" value="Unassembled WGS sequence"/>
</dbReference>
<dbReference type="InterPro" id="IPR036691">
    <property type="entry name" value="Endo/exonu/phosph_ase_sf"/>
</dbReference>
<dbReference type="AlphaFoldDB" id="A0ABD0LRE3"/>